<dbReference type="InterPro" id="IPR036188">
    <property type="entry name" value="FAD/NAD-bd_sf"/>
</dbReference>
<protein>
    <submittedName>
        <fullName evidence="1">Epoxidase LasC</fullName>
        <ecNumber evidence="1">1.14.13.-</ecNumber>
    </submittedName>
</protein>
<reference evidence="1 2" key="1">
    <citation type="journal article" date="2017" name="Int. J. Syst. Evol. Microbiol.">
        <title>Mycobacterium talmoniae sp. nov., a slowly growing mycobacterium isolated from human respiratory samples.</title>
        <authorList>
            <person name="Davidson R.M."/>
            <person name="DeGroote M.A."/>
            <person name="Marola J.L."/>
            <person name="Buss S."/>
            <person name="Jones V."/>
            <person name="McNeil M.R."/>
            <person name="Freifeld A.G."/>
            <person name="Elaine Epperson L."/>
            <person name="Hasan N.A."/>
            <person name="Jackson M."/>
            <person name="Iwen P.C."/>
            <person name="Salfinger M."/>
            <person name="Strong M."/>
        </authorList>
    </citation>
    <scope>NUCLEOTIDE SEQUENCE [LARGE SCALE GENOMIC DNA]</scope>
    <source>
        <strain evidence="1 2">ATCC BAA-2683</strain>
    </source>
</reference>
<dbReference type="Proteomes" id="UP000238296">
    <property type="component" value="Unassembled WGS sequence"/>
</dbReference>
<gene>
    <name evidence="1" type="ORF">C1Y40_04392</name>
</gene>
<dbReference type="GO" id="GO:0016491">
    <property type="term" value="F:oxidoreductase activity"/>
    <property type="evidence" value="ECO:0007669"/>
    <property type="project" value="UniProtKB-KW"/>
</dbReference>
<dbReference type="EMBL" id="PPEA01000646">
    <property type="protein sequence ID" value="PQM45452.1"/>
    <property type="molecule type" value="Genomic_DNA"/>
</dbReference>
<dbReference type="EC" id="1.14.13.-" evidence="1"/>
<dbReference type="AlphaFoldDB" id="A0A2S8BFL8"/>
<dbReference type="SUPFAM" id="SSF51971">
    <property type="entry name" value="Nucleotide-binding domain"/>
    <property type="match status" value="1"/>
</dbReference>
<comment type="caution">
    <text evidence="1">The sequence shown here is derived from an EMBL/GenBank/DDBJ whole genome shotgun (WGS) entry which is preliminary data.</text>
</comment>
<proteinExistence type="predicted"/>
<organism evidence="1 2">
    <name type="scientific">Mycobacterium talmoniae</name>
    <dbReference type="NCBI Taxonomy" id="1858794"/>
    <lineage>
        <taxon>Bacteria</taxon>
        <taxon>Bacillati</taxon>
        <taxon>Actinomycetota</taxon>
        <taxon>Actinomycetes</taxon>
        <taxon>Mycobacteriales</taxon>
        <taxon>Mycobacteriaceae</taxon>
        <taxon>Mycobacterium</taxon>
    </lineage>
</organism>
<name>A0A2S8BFL8_9MYCO</name>
<dbReference type="Pfam" id="PF13450">
    <property type="entry name" value="NAD_binding_8"/>
    <property type="match status" value="1"/>
</dbReference>
<evidence type="ECO:0000313" key="1">
    <source>
        <dbReference type="EMBL" id="PQM45452.1"/>
    </source>
</evidence>
<keyword evidence="1" id="KW-0560">Oxidoreductase</keyword>
<sequence>MTESHQHAVVLGAGMAGLLAARALSESYPRVTLVERDTLPTGPMHRRGIPQGRHLHSMLSRGWQVLEELFPGFLDELVADGAQVIDDGDLSRIYVRLGRYGLNRTQRVADPAALVVHLASRPFLEFHLRRRVAP</sequence>
<accession>A0A2S8BFL8</accession>
<dbReference type="Gene3D" id="3.50.50.60">
    <property type="entry name" value="FAD/NAD(P)-binding domain"/>
    <property type="match status" value="1"/>
</dbReference>
<evidence type="ECO:0000313" key="2">
    <source>
        <dbReference type="Proteomes" id="UP000238296"/>
    </source>
</evidence>